<evidence type="ECO:0000256" key="2">
    <source>
        <dbReference type="SAM" id="SignalP"/>
    </source>
</evidence>
<feature type="chain" id="PRO_5043898372" evidence="2">
    <location>
        <begin position="20"/>
        <end position="125"/>
    </location>
</feature>
<keyword evidence="4" id="KW-1185">Reference proteome</keyword>
<accession>A0AAV2SQI9</accession>
<dbReference type="AlphaFoldDB" id="A0AAV2SQI9"/>
<evidence type="ECO:0000313" key="3">
    <source>
        <dbReference type="EMBL" id="CAL4236653.1"/>
    </source>
</evidence>
<keyword evidence="2" id="KW-0732">Signal</keyword>
<feature type="region of interest" description="Disordered" evidence="1">
    <location>
        <begin position="22"/>
        <end position="46"/>
    </location>
</feature>
<dbReference type="Proteomes" id="UP001497623">
    <property type="component" value="Unassembled WGS sequence"/>
</dbReference>
<gene>
    <name evidence="3" type="ORF">MNOR_LOCUS40311</name>
</gene>
<comment type="caution">
    <text evidence="3">The sequence shown here is derived from an EMBL/GenBank/DDBJ whole genome shotgun (WGS) entry which is preliminary data.</text>
</comment>
<evidence type="ECO:0000256" key="1">
    <source>
        <dbReference type="SAM" id="MobiDB-lite"/>
    </source>
</evidence>
<feature type="signal peptide" evidence="2">
    <location>
        <begin position="1"/>
        <end position="19"/>
    </location>
</feature>
<organism evidence="3 4">
    <name type="scientific">Meganyctiphanes norvegica</name>
    <name type="common">Northern krill</name>
    <name type="synonym">Thysanopoda norvegica</name>
    <dbReference type="NCBI Taxonomy" id="48144"/>
    <lineage>
        <taxon>Eukaryota</taxon>
        <taxon>Metazoa</taxon>
        <taxon>Ecdysozoa</taxon>
        <taxon>Arthropoda</taxon>
        <taxon>Crustacea</taxon>
        <taxon>Multicrustacea</taxon>
        <taxon>Malacostraca</taxon>
        <taxon>Eumalacostraca</taxon>
        <taxon>Eucarida</taxon>
        <taxon>Euphausiacea</taxon>
        <taxon>Euphausiidae</taxon>
        <taxon>Meganyctiphanes</taxon>
    </lineage>
</organism>
<evidence type="ECO:0000313" key="4">
    <source>
        <dbReference type="Proteomes" id="UP001497623"/>
    </source>
</evidence>
<proteinExistence type="predicted"/>
<dbReference type="EMBL" id="CAXKWB010120547">
    <property type="protein sequence ID" value="CAL4236653.1"/>
    <property type="molecule type" value="Genomic_DNA"/>
</dbReference>
<protein>
    <submittedName>
        <fullName evidence="3">Uncharacterized protein</fullName>
    </submittedName>
</protein>
<reference evidence="3 4" key="1">
    <citation type="submission" date="2024-05" db="EMBL/GenBank/DDBJ databases">
        <authorList>
            <person name="Wallberg A."/>
        </authorList>
    </citation>
    <scope>NUCLEOTIDE SEQUENCE [LARGE SCALE GENOMIC DNA]</scope>
</reference>
<name>A0AAV2SQI9_MEGNR</name>
<sequence>MANLVILLCIAVLLGEGSGTTLPPGHSAREEAVRPNGNPEDIPPRQHSKYSALMTEISSGLRKLDVCFDDGVLEWVCPWHYHCCTDTPFALCCHRSHPNCCNGGLDGCCKKDEECCYEGCCPKSK</sequence>